<evidence type="ECO:0000256" key="6">
    <source>
        <dbReference type="SAM" id="Phobius"/>
    </source>
</evidence>
<dbReference type="EMBL" id="CP016808">
    <property type="protein sequence ID" value="ANY66229.1"/>
    <property type="molecule type" value="Genomic_DNA"/>
</dbReference>
<dbReference type="Pfam" id="PF07690">
    <property type="entry name" value="MFS_1"/>
    <property type="match status" value="1"/>
</dbReference>
<protein>
    <recommendedName>
        <fullName evidence="7">Major facilitator superfamily (MFS) profile domain-containing protein</fullName>
    </recommendedName>
</protein>
<dbReference type="GO" id="GO:0022857">
    <property type="term" value="F:transmembrane transporter activity"/>
    <property type="evidence" value="ECO:0007669"/>
    <property type="project" value="InterPro"/>
</dbReference>
<proteinExistence type="predicted"/>
<name>A0A1B2DEW8_9BACL</name>
<dbReference type="InterPro" id="IPR051788">
    <property type="entry name" value="MFS_Transporter"/>
</dbReference>
<evidence type="ECO:0000256" key="3">
    <source>
        <dbReference type="ARBA" id="ARBA00022692"/>
    </source>
</evidence>
<evidence type="ECO:0000259" key="7">
    <source>
        <dbReference type="PROSITE" id="PS50850"/>
    </source>
</evidence>
<feature type="transmembrane region" description="Helical" evidence="6">
    <location>
        <begin position="311"/>
        <end position="334"/>
    </location>
</feature>
<dbReference type="AlphaFoldDB" id="A0A1B2DEW8"/>
<gene>
    <name evidence="8" type="ORF">BBD42_06940</name>
</gene>
<keyword evidence="4 6" id="KW-1133">Transmembrane helix</keyword>
<feature type="transmembrane region" description="Helical" evidence="6">
    <location>
        <begin position="79"/>
        <end position="101"/>
    </location>
</feature>
<evidence type="ECO:0000256" key="2">
    <source>
        <dbReference type="ARBA" id="ARBA00022448"/>
    </source>
</evidence>
<feature type="transmembrane region" description="Helical" evidence="6">
    <location>
        <begin position="169"/>
        <end position="187"/>
    </location>
</feature>
<dbReference type="SUPFAM" id="SSF103473">
    <property type="entry name" value="MFS general substrate transporter"/>
    <property type="match status" value="1"/>
</dbReference>
<comment type="subcellular location">
    <subcellularLocation>
        <location evidence="1">Cell membrane</location>
        <topology evidence="1">Multi-pass membrane protein</topology>
    </subcellularLocation>
</comment>
<keyword evidence="3 6" id="KW-0812">Transmembrane</keyword>
<feature type="domain" description="Major facilitator superfamily (MFS) profile" evidence="7">
    <location>
        <begin position="1"/>
        <end position="394"/>
    </location>
</feature>
<dbReference type="CDD" id="cd17393">
    <property type="entry name" value="MFS_MosC_like"/>
    <property type="match status" value="1"/>
</dbReference>
<feature type="transmembrane region" description="Helical" evidence="6">
    <location>
        <begin position="287"/>
        <end position="305"/>
    </location>
</feature>
<feature type="transmembrane region" description="Helical" evidence="6">
    <location>
        <begin position="107"/>
        <end position="127"/>
    </location>
</feature>
<keyword evidence="2" id="KW-0813">Transport</keyword>
<dbReference type="GO" id="GO:0005886">
    <property type="term" value="C:plasma membrane"/>
    <property type="evidence" value="ECO:0007669"/>
    <property type="project" value="UniProtKB-SubCell"/>
</dbReference>
<dbReference type="RefSeq" id="WP_099517598.1">
    <property type="nucleotide sequence ID" value="NZ_CP016808.1"/>
</dbReference>
<sequence>MYEHLHARQIGLWRNAIYVIFTLCGFATASWISRTPAIRDTLGASTGQMGWIIFGLSVGSILGLLGAGHFIASKGGRFVMMNGMLIAAGGLAIIALGSSFFTFAPVVFVGLAIFGFGFGICDVAMNVEGTMLERAMKKSLLTGFHAAFSLGTFIGAVVGWIATKSHVSVIMHLGIVLILLVVLIVYLSRFVPKGTGQESKTDKNAPTLTTKERLAIWKEPRTLLLGIIILGMAFAEGSANDWLPLIMVDGYDTSASTGSFVYGIFVAAMTIVRATGGMLLDKFGRVAVLRASAVSAIAGLLIVILGHNYIIASIGVVLWGFGAAFGFPVALSAAGDNPHGVAARVGAVATAGYLAFLVGPPLLGMIGDSIGLRMALIVVLVGIVFAGLTSHAARPLGEKGQTATK</sequence>
<keyword evidence="5 6" id="KW-0472">Membrane</keyword>
<feature type="transmembrane region" description="Helical" evidence="6">
    <location>
        <begin position="370"/>
        <end position="389"/>
    </location>
</feature>
<dbReference type="InterPro" id="IPR011701">
    <property type="entry name" value="MFS"/>
</dbReference>
<dbReference type="PANTHER" id="PTHR23514:SF13">
    <property type="entry name" value="INNER MEMBRANE PROTEIN YBJJ"/>
    <property type="match status" value="1"/>
</dbReference>
<accession>A0A1B2DEW8</accession>
<organism evidence="8">
    <name type="scientific">Paenibacillus sp. BIHB 4019</name>
    <dbReference type="NCBI Taxonomy" id="1870819"/>
    <lineage>
        <taxon>Bacteria</taxon>
        <taxon>Bacillati</taxon>
        <taxon>Bacillota</taxon>
        <taxon>Bacilli</taxon>
        <taxon>Bacillales</taxon>
        <taxon>Paenibacillaceae</taxon>
        <taxon>Paenibacillus</taxon>
    </lineage>
</organism>
<feature type="transmembrane region" description="Helical" evidence="6">
    <location>
        <begin position="222"/>
        <end position="239"/>
    </location>
</feature>
<feature type="transmembrane region" description="Helical" evidence="6">
    <location>
        <begin position="259"/>
        <end position="280"/>
    </location>
</feature>
<feature type="transmembrane region" description="Helical" evidence="6">
    <location>
        <begin position="52"/>
        <end position="72"/>
    </location>
</feature>
<reference evidence="8" key="1">
    <citation type="submission" date="2016-08" db="EMBL/GenBank/DDBJ databases">
        <title>Complete Genome Seqeunce of Paenibacillus sp. BIHB 4019 from tea rhizoplane.</title>
        <authorList>
            <person name="Thakur R."/>
            <person name="Swarnkar M.K."/>
            <person name="Gulati A."/>
        </authorList>
    </citation>
    <scope>NUCLEOTIDE SEQUENCE [LARGE SCALE GENOMIC DNA]</scope>
    <source>
        <strain evidence="8">BIHB4019</strain>
    </source>
</reference>
<feature type="transmembrane region" description="Helical" evidence="6">
    <location>
        <begin position="12"/>
        <end position="32"/>
    </location>
</feature>
<dbReference type="InterPro" id="IPR020846">
    <property type="entry name" value="MFS_dom"/>
</dbReference>
<evidence type="ECO:0000313" key="8">
    <source>
        <dbReference type="EMBL" id="ANY66229.1"/>
    </source>
</evidence>
<dbReference type="Gene3D" id="1.20.1250.20">
    <property type="entry name" value="MFS general substrate transporter like domains"/>
    <property type="match status" value="2"/>
</dbReference>
<dbReference type="PANTHER" id="PTHR23514">
    <property type="entry name" value="BYPASS OF STOP CODON PROTEIN 6"/>
    <property type="match status" value="1"/>
</dbReference>
<dbReference type="InterPro" id="IPR036259">
    <property type="entry name" value="MFS_trans_sf"/>
</dbReference>
<evidence type="ECO:0000256" key="4">
    <source>
        <dbReference type="ARBA" id="ARBA00022989"/>
    </source>
</evidence>
<evidence type="ECO:0000256" key="1">
    <source>
        <dbReference type="ARBA" id="ARBA00004651"/>
    </source>
</evidence>
<feature type="transmembrane region" description="Helical" evidence="6">
    <location>
        <begin position="341"/>
        <end position="358"/>
    </location>
</feature>
<dbReference type="PROSITE" id="PS50850">
    <property type="entry name" value="MFS"/>
    <property type="match status" value="1"/>
</dbReference>
<feature type="transmembrane region" description="Helical" evidence="6">
    <location>
        <begin position="139"/>
        <end position="163"/>
    </location>
</feature>
<evidence type="ECO:0000256" key="5">
    <source>
        <dbReference type="ARBA" id="ARBA00023136"/>
    </source>
</evidence>